<dbReference type="SUPFAM" id="SSF103473">
    <property type="entry name" value="MFS general substrate transporter"/>
    <property type="match status" value="1"/>
</dbReference>
<name>A0A9P6MVL8_9FUNG</name>
<dbReference type="OrthoDB" id="4540492at2759"/>
<dbReference type="GO" id="GO:0015149">
    <property type="term" value="F:hexose transmembrane transporter activity"/>
    <property type="evidence" value="ECO:0007669"/>
    <property type="project" value="TreeGrafter"/>
</dbReference>
<feature type="transmembrane region" description="Helical" evidence="7">
    <location>
        <begin position="186"/>
        <end position="208"/>
    </location>
</feature>
<keyword evidence="3" id="KW-0813">Transport</keyword>
<dbReference type="InterPro" id="IPR045263">
    <property type="entry name" value="GLUT"/>
</dbReference>
<keyword evidence="10" id="KW-1185">Reference proteome</keyword>
<feature type="transmembrane region" description="Helical" evidence="7">
    <location>
        <begin position="100"/>
        <end position="119"/>
    </location>
</feature>
<feature type="transmembrane region" description="Helical" evidence="7">
    <location>
        <begin position="458"/>
        <end position="477"/>
    </location>
</feature>
<feature type="transmembrane region" description="Helical" evidence="7">
    <location>
        <begin position="327"/>
        <end position="348"/>
    </location>
</feature>
<feature type="domain" description="Major facilitator superfamily (MFS) profile" evidence="8">
    <location>
        <begin position="12"/>
        <end position="511"/>
    </location>
</feature>
<gene>
    <name evidence="9" type="ORF">BGZ80_010748</name>
</gene>
<reference evidence="9" key="1">
    <citation type="journal article" date="2020" name="Fungal Divers.">
        <title>Resolving the Mortierellaceae phylogeny through synthesis of multi-gene phylogenetics and phylogenomics.</title>
        <authorList>
            <person name="Vandepol N."/>
            <person name="Liber J."/>
            <person name="Desiro A."/>
            <person name="Na H."/>
            <person name="Kennedy M."/>
            <person name="Barry K."/>
            <person name="Grigoriev I.V."/>
            <person name="Miller A.N."/>
            <person name="O'Donnell K."/>
            <person name="Stajich J.E."/>
            <person name="Bonito G."/>
        </authorList>
    </citation>
    <scope>NUCLEOTIDE SEQUENCE</scope>
    <source>
        <strain evidence="9">NRRL 2769</strain>
    </source>
</reference>
<comment type="caution">
    <text evidence="9">The sequence shown here is derived from an EMBL/GenBank/DDBJ whole genome shotgun (WGS) entry which is preliminary data.</text>
</comment>
<dbReference type="PANTHER" id="PTHR23503:SF8">
    <property type="entry name" value="FACILITATED GLUCOSE TRANSPORTER PROTEIN 1"/>
    <property type="match status" value="1"/>
</dbReference>
<proteinExistence type="inferred from homology"/>
<feature type="transmembrane region" description="Helical" evidence="7">
    <location>
        <begin position="395"/>
        <end position="415"/>
    </location>
</feature>
<evidence type="ECO:0000313" key="9">
    <source>
        <dbReference type="EMBL" id="KAG0013960.1"/>
    </source>
</evidence>
<feature type="transmembrane region" description="Helical" evidence="7">
    <location>
        <begin position="368"/>
        <end position="388"/>
    </location>
</feature>
<accession>A0A9P6MVL8</accession>
<evidence type="ECO:0000256" key="6">
    <source>
        <dbReference type="ARBA" id="ARBA00023136"/>
    </source>
</evidence>
<feature type="transmembrane region" description="Helical" evidence="7">
    <location>
        <begin position="421"/>
        <end position="446"/>
    </location>
</feature>
<dbReference type="InterPro" id="IPR020846">
    <property type="entry name" value="MFS_dom"/>
</dbReference>
<protein>
    <recommendedName>
        <fullName evidence="8">Major facilitator superfamily (MFS) profile domain-containing protein</fullName>
    </recommendedName>
</protein>
<feature type="transmembrane region" description="Helical" evidence="7">
    <location>
        <begin position="483"/>
        <end position="504"/>
    </location>
</feature>
<feature type="transmembrane region" description="Helical" evidence="7">
    <location>
        <begin position="12"/>
        <end position="32"/>
    </location>
</feature>
<evidence type="ECO:0000256" key="4">
    <source>
        <dbReference type="ARBA" id="ARBA00022692"/>
    </source>
</evidence>
<evidence type="ECO:0000256" key="5">
    <source>
        <dbReference type="ARBA" id="ARBA00022989"/>
    </source>
</evidence>
<evidence type="ECO:0000313" key="10">
    <source>
        <dbReference type="Proteomes" id="UP000703661"/>
    </source>
</evidence>
<evidence type="ECO:0000256" key="2">
    <source>
        <dbReference type="ARBA" id="ARBA00010992"/>
    </source>
</evidence>
<sequence length="530" mass="56563">MDSRTLTTLPRHMLYSGVVTCLISLSTGYVIGSPNIPEAAIRGQDGACGPSPYTIHAGFPNCFEFSDLLWGFAVGSFCLGACAGGLISGGIQNKIGRIKTMLLSDFVFILGALTLGLTYHQAQFIIGRVIVGFACGIGGVVAPTYLGEIATIQGRGTLGAFHQLFVVIGIVISNLVGLAWSSPPGWRVVFAANAIPALLQCFLLPSLVESPKYLVSQNRLKEAKESLQKLRGPEPEVDVHQELDEMIALLIGDRVIEEAADEEEEISDPASRAAQVIPAVQRGDSLATVKTQLTLVHTPNVHENMADAPSNDSQDSYGIIELFRSECCGLAIIGILVHFLQQASGINGLVYYSTSFLANVFGTNNSKYITVGISFCSLLSTTASVFLINRLNRKTLMMTSFVGLSISSLLLVIGAYCNVGILVVVAVFLYIATFAVALGPIPWLLLPELLPTYAVSPASSVATGVNWGTNFVVGLVFPSMTKAMGSGTFLLFGAINVFGVFYIWRFVPETRGRSTEAIMAECGVPPRSKS</sequence>
<dbReference type="InterPro" id="IPR036259">
    <property type="entry name" value="MFS_trans_sf"/>
</dbReference>
<comment type="subcellular location">
    <subcellularLocation>
        <location evidence="1">Membrane</location>
        <topology evidence="1">Multi-pass membrane protein</topology>
    </subcellularLocation>
</comment>
<dbReference type="GO" id="GO:0016020">
    <property type="term" value="C:membrane"/>
    <property type="evidence" value="ECO:0007669"/>
    <property type="project" value="UniProtKB-SubCell"/>
</dbReference>
<comment type="similarity">
    <text evidence="2">Belongs to the major facilitator superfamily. Sugar transporter (TC 2.A.1.1) family.</text>
</comment>
<keyword evidence="4 7" id="KW-0812">Transmembrane</keyword>
<dbReference type="EMBL" id="JAAAID010000783">
    <property type="protein sequence ID" value="KAG0013960.1"/>
    <property type="molecule type" value="Genomic_DNA"/>
</dbReference>
<dbReference type="PANTHER" id="PTHR23503">
    <property type="entry name" value="SOLUTE CARRIER FAMILY 2"/>
    <property type="match status" value="1"/>
</dbReference>
<keyword evidence="5 7" id="KW-1133">Transmembrane helix</keyword>
<dbReference type="AlphaFoldDB" id="A0A9P6MVL8"/>
<dbReference type="PRINTS" id="PR00171">
    <property type="entry name" value="SUGRTRNSPORT"/>
</dbReference>
<feature type="transmembrane region" description="Helical" evidence="7">
    <location>
        <begin position="68"/>
        <end position="88"/>
    </location>
</feature>
<dbReference type="InterPro" id="IPR005828">
    <property type="entry name" value="MFS_sugar_transport-like"/>
</dbReference>
<dbReference type="Gene3D" id="1.20.1250.20">
    <property type="entry name" value="MFS general substrate transporter like domains"/>
    <property type="match status" value="2"/>
</dbReference>
<dbReference type="InterPro" id="IPR005829">
    <property type="entry name" value="Sugar_transporter_CS"/>
</dbReference>
<dbReference type="InterPro" id="IPR003663">
    <property type="entry name" value="Sugar/inositol_transpt"/>
</dbReference>
<feature type="transmembrane region" description="Helical" evidence="7">
    <location>
        <begin position="125"/>
        <end position="146"/>
    </location>
</feature>
<dbReference type="PROSITE" id="PS50850">
    <property type="entry name" value="MFS"/>
    <property type="match status" value="1"/>
</dbReference>
<feature type="transmembrane region" description="Helical" evidence="7">
    <location>
        <begin position="158"/>
        <end position="180"/>
    </location>
</feature>
<keyword evidence="6 7" id="KW-0472">Membrane</keyword>
<dbReference type="Proteomes" id="UP000703661">
    <property type="component" value="Unassembled WGS sequence"/>
</dbReference>
<evidence type="ECO:0000259" key="8">
    <source>
        <dbReference type="PROSITE" id="PS50850"/>
    </source>
</evidence>
<organism evidence="9 10">
    <name type="scientific">Entomortierella chlamydospora</name>
    <dbReference type="NCBI Taxonomy" id="101097"/>
    <lineage>
        <taxon>Eukaryota</taxon>
        <taxon>Fungi</taxon>
        <taxon>Fungi incertae sedis</taxon>
        <taxon>Mucoromycota</taxon>
        <taxon>Mortierellomycotina</taxon>
        <taxon>Mortierellomycetes</taxon>
        <taxon>Mortierellales</taxon>
        <taxon>Mortierellaceae</taxon>
        <taxon>Entomortierella</taxon>
    </lineage>
</organism>
<evidence type="ECO:0000256" key="1">
    <source>
        <dbReference type="ARBA" id="ARBA00004141"/>
    </source>
</evidence>
<dbReference type="Pfam" id="PF00083">
    <property type="entry name" value="Sugar_tr"/>
    <property type="match status" value="2"/>
</dbReference>
<dbReference type="PROSITE" id="PS00217">
    <property type="entry name" value="SUGAR_TRANSPORT_2"/>
    <property type="match status" value="1"/>
</dbReference>
<evidence type="ECO:0000256" key="3">
    <source>
        <dbReference type="ARBA" id="ARBA00022448"/>
    </source>
</evidence>
<evidence type="ECO:0000256" key="7">
    <source>
        <dbReference type="SAM" id="Phobius"/>
    </source>
</evidence>